<feature type="transmembrane region" description="Helical" evidence="1">
    <location>
        <begin position="188"/>
        <end position="211"/>
    </location>
</feature>
<feature type="transmembrane region" description="Helical" evidence="1">
    <location>
        <begin position="64"/>
        <end position="86"/>
    </location>
</feature>
<dbReference type="Proteomes" id="UP001597277">
    <property type="component" value="Unassembled WGS sequence"/>
</dbReference>
<dbReference type="EMBL" id="JBHUEE010000001">
    <property type="protein sequence ID" value="MFD1716209.1"/>
    <property type="molecule type" value="Genomic_DNA"/>
</dbReference>
<comment type="caution">
    <text evidence="2">The sequence shown here is derived from an EMBL/GenBank/DDBJ whole genome shotgun (WGS) entry which is preliminary data.</text>
</comment>
<gene>
    <name evidence="2" type="ORF">ACFSE6_00040</name>
</gene>
<keyword evidence="1" id="KW-1133">Transmembrane helix</keyword>
<evidence type="ECO:0008006" key="4">
    <source>
        <dbReference type="Google" id="ProtNLM"/>
    </source>
</evidence>
<sequence>MFIGHIGVALAAKAAQPRRALAGLVIASQLPDVVYSVLVPAGIEQIRVHDGVGPDAVEMVSVPFSHSLVATAAMALAAYGVMALTVRGRERHAAGGLVAAVVLSHWVLDAVVHEPDLPLLGRGSEVGLGLTGGAGFAVEVVLVLAGLALYLRSTVPADRLGRAGMPVLAAAMIGFGGFVALSEPPENSLLLAAGNLGAYAVLAATGQWLAGHRRAHPAVDRRPTLPR</sequence>
<feature type="transmembrane region" description="Helical" evidence="1">
    <location>
        <begin position="132"/>
        <end position="151"/>
    </location>
</feature>
<reference evidence="3" key="1">
    <citation type="journal article" date="2019" name="Int. J. Syst. Evol. Microbiol.">
        <title>The Global Catalogue of Microorganisms (GCM) 10K type strain sequencing project: providing services to taxonomists for standard genome sequencing and annotation.</title>
        <authorList>
            <consortium name="The Broad Institute Genomics Platform"/>
            <consortium name="The Broad Institute Genome Sequencing Center for Infectious Disease"/>
            <person name="Wu L."/>
            <person name="Ma J."/>
        </authorList>
    </citation>
    <scope>NUCLEOTIDE SEQUENCE [LARGE SCALE GENOMIC DNA]</scope>
    <source>
        <strain evidence="3">JCM 17130</strain>
    </source>
</reference>
<keyword evidence="3" id="KW-1185">Reference proteome</keyword>
<evidence type="ECO:0000313" key="3">
    <source>
        <dbReference type="Proteomes" id="UP001597277"/>
    </source>
</evidence>
<keyword evidence="1" id="KW-0472">Membrane</keyword>
<accession>A0ABW4KZB2</accession>
<proteinExistence type="predicted"/>
<dbReference type="RefSeq" id="WP_388001660.1">
    <property type="nucleotide sequence ID" value="NZ_JBHUEE010000001.1"/>
</dbReference>
<organism evidence="2 3">
    <name type="scientific">Georgenia deserti</name>
    <dbReference type="NCBI Taxonomy" id="2093781"/>
    <lineage>
        <taxon>Bacteria</taxon>
        <taxon>Bacillati</taxon>
        <taxon>Actinomycetota</taxon>
        <taxon>Actinomycetes</taxon>
        <taxon>Micrococcales</taxon>
        <taxon>Bogoriellaceae</taxon>
        <taxon>Georgenia</taxon>
    </lineage>
</organism>
<feature type="transmembrane region" description="Helical" evidence="1">
    <location>
        <begin position="93"/>
        <end position="112"/>
    </location>
</feature>
<evidence type="ECO:0000256" key="1">
    <source>
        <dbReference type="SAM" id="Phobius"/>
    </source>
</evidence>
<protein>
    <recommendedName>
        <fullName evidence="4">Metal-dependent hydrolase</fullName>
    </recommendedName>
</protein>
<name>A0ABW4KZB2_9MICO</name>
<feature type="transmembrane region" description="Helical" evidence="1">
    <location>
        <begin position="163"/>
        <end position="182"/>
    </location>
</feature>
<evidence type="ECO:0000313" key="2">
    <source>
        <dbReference type="EMBL" id="MFD1716209.1"/>
    </source>
</evidence>
<keyword evidence="1" id="KW-0812">Transmembrane</keyword>